<sequence length="91" mass="9579">MAAGPGEPVPTLQSAGVLQAVGPGLDPLDPLDALATQRATQIRHQRTPTTPVVSHVEQVRRYGDSILAAIDDDMRAGFLPAGIGSFVDLHR</sequence>
<evidence type="ECO:0000313" key="1">
    <source>
        <dbReference type="EMBL" id="SCG38056.1"/>
    </source>
</evidence>
<gene>
    <name evidence="1" type="ORF">GA0070614_0468</name>
</gene>
<keyword evidence="2" id="KW-1185">Reference proteome</keyword>
<name>A0A1C5GW76_9ACTN</name>
<proteinExistence type="predicted"/>
<reference evidence="2" key="1">
    <citation type="submission" date="2016-06" db="EMBL/GenBank/DDBJ databases">
        <authorList>
            <person name="Varghese N."/>
            <person name="Submissions Spin"/>
        </authorList>
    </citation>
    <scope>NUCLEOTIDE SEQUENCE [LARGE SCALE GENOMIC DNA]</scope>
    <source>
        <strain evidence="2">DSM 45161</strain>
    </source>
</reference>
<accession>A0A1C5GW76</accession>
<dbReference type="EMBL" id="LT607753">
    <property type="protein sequence ID" value="SCG38056.1"/>
    <property type="molecule type" value="Genomic_DNA"/>
</dbReference>
<evidence type="ECO:0000313" key="2">
    <source>
        <dbReference type="Proteomes" id="UP000198215"/>
    </source>
</evidence>
<dbReference type="AlphaFoldDB" id="A0A1C5GW76"/>
<dbReference type="Proteomes" id="UP000198215">
    <property type="component" value="Chromosome I"/>
</dbReference>
<protein>
    <submittedName>
        <fullName evidence="1">Uncharacterized protein</fullName>
    </submittedName>
</protein>
<organism evidence="1 2">
    <name type="scientific">Micromonospora coxensis</name>
    <dbReference type="NCBI Taxonomy" id="356852"/>
    <lineage>
        <taxon>Bacteria</taxon>
        <taxon>Bacillati</taxon>
        <taxon>Actinomycetota</taxon>
        <taxon>Actinomycetes</taxon>
        <taxon>Micromonosporales</taxon>
        <taxon>Micromonosporaceae</taxon>
        <taxon>Micromonospora</taxon>
    </lineage>
</organism>